<organism evidence="2 3">
    <name type="scientific">Skeletonema marinoi</name>
    <dbReference type="NCBI Taxonomy" id="267567"/>
    <lineage>
        <taxon>Eukaryota</taxon>
        <taxon>Sar</taxon>
        <taxon>Stramenopiles</taxon>
        <taxon>Ochrophyta</taxon>
        <taxon>Bacillariophyta</taxon>
        <taxon>Coscinodiscophyceae</taxon>
        <taxon>Thalassiosirophycidae</taxon>
        <taxon>Thalassiosirales</taxon>
        <taxon>Skeletonemataceae</taxon>
        <taxon>Skeletonema</taxon>
        <taxon>Skeletonema marinoi-dohrnii complex</taxon>
    </lineage>
</organism>
<feature type="transmembrane region" description="Helical" evidence="1">
    <location>
        <begin position="33"/>
        <end position="51"/>
    </location>
</feature>
<keyword evidence="3" id="KW-1185">Reference proteome</keyword>
<proteinExistence type="predicted"/>
<sequence length="444" mass="50883">MIASIIHRQPKAPNVTATNTMTLPRGTERRGHYRGYLLMAFIAIGAYFVGLKTDITTILQTKDEASHGLEVKRTRGIDISDETSELHRPVAKILNNPKVPTWVKNYVEWHRQQRQKYFDDMRAHNTSDVRFLISRCFKNDNCGGLSDRLQDMPYNLMLANQTKRVLLVRWERPTKLEHFLVPQPDGINWTVPDDMFPEDTDWDWSLVEYYCDIDKEAHGDEKILSTIRDFQASIFREYEENIVGHRIYHEIFRLLFSPSDSLSSRIQSTMKSLNLMPNQYSSVHLRMQYPVDVIKNDGGFSFERQKSLITGWATNAVNCAANLHPNAAKYYVSSDSSQTIKYLLEESRFVQNYTDATKHQEHQSAVKLVARDYSIENPHINFAKNLEPDEFMSVFEDLFIMGLGKCVAHGIGGYGRLAAALSGGECVMRHRGDGGNMNVCTQPT</sequence>
<reference evidence="2" key="1">
    <citation type="submission" date="2023-06" db="EMBL/GenBank/DDBJ databases">
        <title>Survivors Of The Sea: Transcriptome response of Skeletonema marinoi to long-term dormancy.</title>
        <authorList>
            <person name="Pinder M.I.M."/>
            <person name="Kourtchenko O."/>
            <person name="Robertson E.K."/>
            <person name="Larsson T."/>
            <person name="Maumus F."/>
            <person name="Osuna-Cruz C.M."/>
            <person name="Vancaester E."/>
            <person name="Stenow R."/>
            <person name="Vandepoele K."/>
            <person name="Ploug H."/>
            <person name="Bruchert V."/>
            <person name="Godhe A."/>
            <person name="Topel M."/>
        </authorList>
    </citation>
    <scope>NUCLEOTIDE SEQUENCE</scope>
    <source>
        <strain evidence="2">R05AC</strain>
    </source>
</reference>
<name>A0AAD8Y0P6_9STRA</name>
<accession>A0AAD8Y0P6</accession>
<evidence type="ECO:0000313" key="2">
    <source>
        <dbReference type="EMBL" id="KAK1737451.1"/>
    </source>
</evidence>
<keyword evidence="1" id="KW-0812">Transmembrane</keyword>
<protein>
    <recommendedName>
        <fullName evidence="4">O-fucosyltransferase family protein</fullName>
    </recommendedName>
</protein>
<evidence type="ECO:0000256" key="1">
    <source>
        <dbReference type="SAM" id="Phobius"/>
    </source>
</evidence>
<evidence type="ECO:0008006" key="4">
    <source>
        <dbReference type="Google" id="ProtNLM"/>
    </source>
</evidence>
<keyword evidence="1" id="KW-1133">Transmembrane helix</keyword>
<dbReference type="AlphaFoldDB" id="A0AAD8Y0P6"/>
<dbReference type="Proteomes" id="UP001224775">
    <property type="component" value="Unassembled WGS sequence"/>
</dbReference>
<comment type="caution">
    <text evidence="2">The sequence shown here is derived from an EMBL/GenBank/DDBJ whole genome shotgun (WGS) entry which is preliminary data.</text>
</comment>
<evidence type="ECO:0000313" key="3">
    <source>
        <dbReference type="Proteomes" id="UP001224775"/>
    </source>
</evidence>
<keyword evidence="1" id="KW-0472">Membrane</keyword>
<dbReference type="EMBL" id="JATAAI010000025">
    <property type="protein sequence ID" value="KAK1737451.1"/>
    <property type="molecule type" value="Genomic_DNA"/>
</dbReference>
<gene>
    <name evidence="2" type="ORF">QTG54_011737</name>
</gene>